<sequence length="121" mass="12841">MAAVLALAFIRGDARVRAAALAYAFAWVGSILLQDITQLSGIQTGVLLVDVILLLALTGLCWGAKHPWIYFASGAQLVGVLSHVFAAIDDRIGVGAYYSAFQLCTYLVVGMIAWGALRSPD</sequence>
<keyword evidence="1" id="KW-0812">Transmembrane</keyword>
<dbReference type="EMBL" id="JAUKTR010000003">
    <property type="protein sequence ID" value="MDO1559653.1"/>
    <property type="molecule type" value="Genomic_DNA"/>
</dbReference>
<organism evidence="2 3">
    <name type="scientific">Peiella sedimenti</name>
    <dbReference type="NCBI Taxonomy" id="3061083"/>
    <lineage>
        <taxon>Bacteria</taxon>
        <taxon>Pseudomonadati</taxon>
        <taxon>Pseudomonadota</taxon>
        <taxon>Alphaproteobacteria</taxon>
        <taxon>Caulobacterales</taxon>
        <taxon>Caulobacteraceae</taxon>
        <taxon>Peiella</taxon>
    </lineage>
</organism>
<evidence type="ECO:0008006" key="4">
    <source>
        <dbReference type="Google" id="ProtNLM"/>
    </source>
</evidence>
<feature type="transmembrane region" description="Helical" evidence="1">
    <location>
        <begin position="94"/>
        <end position="117"/>
    </location>
</feature>
<gene>
    <name evidence="2" type="ORF">Q0812_09460</name>
</gene>
<accession>A0ABT8SP93</accession>
<feature type="transmembrane region" description="Helical" evidence="1">
    <location>
        <begin position="42"/>
        <end position="62"/>
    </location>
</feature>
<keyword evidence="1" id="KW-0472">Membrane</keyword>
<proteinExistence type="predicted"/>
<protein>
    <recommendedName>
        <fullName evidence="4">Lysoplasmalogenase</fullName>
    </recommendedName>
</protein>
<comment type="caution">
    <text evidence="2">The sequence shown here is derived from an EMBL/GenBank/DDBJ whole genome shotgun (WGS) entry which is preliminary data.</text>
</comment>
<dbReference type="RefSeq" id="WP_302110075.1">
    <property type="nucleotide sequence ID" value="NZ_JAUKTR010000003.1"/>
</dbReference>
<evidence type="ECO:0000313" key="2">
    <source>
        <dbReference type="EMBL" id="MDO1559653.1"/>
    </source>
</evidence>
<keyword evidence="1" id="KW-1133">Transmembrane helix</keyword>
<reference evidence="2" key="1">
    <citation type="submission" date="2023-07" db="EMBL/GenBank/DDBJ databases">
        <title>Brevundimonas soil sp. nov., isolated from the soil of chemical plant.</title>
        <authorList>
            <person name="Wu N."/>
        </authorList>
    </citation>
    <scope>NUCLEOTIDE SEQUENCE</scope>
    <source>
        <strain evidence="2">XZ-24</strain>
    </source>
</reference>
<evidence type="ECO:0000256" key="1">
    <source>
        <dbReference type="SAM" id="Phobius"/>
    </source>
</evidence>
<name>A0ABT8SP93_9CAUL</name>
<feature type="transmembrane region" description="Helical" evidence="1">
    <location>
        <begin position="69"/>
        <end position="88"/>
    </location>
</feature>
<dbReference type="Proteomes" id="UP001169063">
    <property type="component" value="Unassembled WGS sequence"/>
</dbReference>
<keyword evidence="3" id="KW-1185">Reference proteome</keyword>
<evidence type="ECO:0000313" key="3">
    <source>
        <dbReference type="Proteomes" id="UP001169063"/>
    </source>
</evidence>